<feature type="transmembrane region" description="Helical" evidence="1">
    <location>
        <begin position="122"/>
        <end position="144"/>
    </location>
</feature>
<evidence type="ECO:0000313" key="4">
    <source>
        <dbReference type="Proteomes" id="UP001071478"/>
    </source>
</evidence>
<gene>
    <name evidence="2" type="ORF">OS125_07075</name>
    <name evidence="3" type="ORF">OS129_04840</name>
</gene>
<evidence type="ECO:0000256" key="1">
    <source>
        <dbReference type="SAM" id="Phobius"/>
    </source>
</evidence>
<evidence type="ECO:0000313" key="3">
    <source>
        <dbReference type="EMBL" id="MCX7468206.1"/>
    </source>
</evidence>
<comment type="caution">
    <text evidence="3">The sequence shown here is derived from an EMBL/GenBank/DDBJ whole genome shotgun (WGS) entry which is preliminary data.</text>
</comment>
<sequence>MIPGPLRAALDRVPRDRMRRRQHQLVILFWVSAMLMVLAMVIGPWLNDRTIAADRGQAYATVTDAGWWRTTVEYRDESGRLRAPRGGVLYPGNLATGSGVWVDYQRGNPDLVKVSGRNFSHALPPALATATVASALAAAAWWLIGIPDRRRTRREGGTQGG</sequence>
<evidence type="ECO:0000313" key="5">
    <source>
        <dbReference type="Proteomes" id="UP001081709"/>
    </source>
</evidence>
<proteinExistence type="predicted"/>
<dbReference type="EMBL" id="JAPMKU010000002">
    <property type="protein sequence ID" value="MCX7468206.1"/>
    <property type="molecule type" value="Genomic_DNA"/>
</dbReference>
<keyword evidence="5" id="KW-1185">Reference proteome</keyword>
<feature type="transmembrane region" description="Helical" evidence="1">
    <location>
        <begin position="25"/>
        <end position="46"/>
    </location>
</feature>
<dbReference type="EMBL" id="JAPMKV010000003">
    <property type="protein sequence ID" value="MCX7445006.1"/>
    <property type="molecule type" value="Genomic_DNA"/>
</dbReference>
<dbReference type="Proteomes" id="UP001081709">
    <property type="component" value="Unassembled WGS sequence"/>
</dbReference>
<dbReference type="AlphaFoldDB" id="A0A9Q4C762"/>
<organism evidence="3 4">
    <name type="scientific">Corynebacterium pygosceleis</name>
    <dbReference type="NCBI Taxonomy" id="2800406"/>
    <lineage>
        <taxon>Bacteria</taxon>
        <taxon>Bacillati</taxon>
        <taxon>Actinomycetota</taxon>
        <taxon>Actinomycetes</taxon>
        <taxon>Mycobacteriales</taxon>
        <taxon>Corynebacteriaceae</taxon>
        <taxon>Corynebacterium</taxon>
    </lineage>
</organism>
<dbReference type="Proteomes" id="UP001071478">
    <property type="component" value="Unassembled WGS sequence"/>
</dbReference>
<protein>
    <submittedName>
        <fullName evidence="3">DUF3592 domain-containing protein</fullName>
    </submittedName>
</protein>
<keyword evidence="1" id="KW-0472">Membrane</keyword>
<keyword evidence="1" id="KW-1133">Transmembrane helix</keyword>
<dbReference type="RefSeq" id="WP_200252208.1">
    <property type="nucleotide sequence ID" value="NZ_JAENIQ020000001.1"/>
</dbReference>
<name>A0A9Q4C762_9CORY</name>
<evidence type="ECO:0000313" key="2">
    <source>
        <dbReference type="EMBL" id="MCX7445006.1"/>
    </source>
</evidence>
<accession>A0A9Q4C762</accession>
<reference evidence="3" key="1">
    <citation type="submission" date="2022-11" db="EMBL/GenBank/DDBJ databases">
        <title>Corynebacterium sp. isolated from Penguins.</title>
        <authorList>
            <person name="Sedlar K."/>
            <person name="Svec P."/>
        </authorList>
    </citation>
    <scope>NUCLEOTIDE SEQUENCE</scope>
    <source>
        <strain evidence="2">P7003</strain>
        <strain evidence="3">P7374</strain>
    </source>
</reference>
<keyword evidence="1" id="KW-0812">Transmembrane</keyword>